<dbReference type="InterPro" id="IPR007863">
    <property type="entry name" value="Peptidase_M16_C"/>
</dbReference>
<dbReference type="EMBL" id="SMSE01000006">
    <property type="protein sequence ID" value="TDG11407.1"/>
    <property type="molecule type" value="Genomic_DNA"/>
</dbReference>
<feature type="domain" description="Peptidase M16 N-terminal" evidence="3">
    <location>
        <begin position="488"/>
        <end position="616"/>
    </location>
</feature>
<dbReference type="Pfam" id="PF05193">
    <property type="entry name" value="Peptidase_M16_C"/>
    <property type="match status" value="2"/>
</dbReference>
<feature type="chain" id="PRO_5020712427" evidence="2">
    <location>
        <begin position="27"/>
        <end position="885"/>
    </location>
</feature>
<dbReference type="PANTHER" id="PTHR11851:SF49">
    <property type="entry name" value="MITOCHONDRIAL-PROCESSING PEPTIDASE SUBUNIT ALPHA"/>
    <property type="match status" value="1"/>
</dbReference>
<dbReference type="Pfam" id="PF00675">
    <property type="entry name" value="Peptidase_M16"/>
    <property type="match status" value="2"/>
</dbReference>
<feature type="domain" description="Peptidase M16 C-terminal" evidence="4">
    <location>
        <begin position="643"/>
        <end position="806"/>
    </location>
</feature>
<evidence type="ECO:0000259" key="3">
    <source>
        <dbReference type="Pfam" id="PF00675"/>
    </source>
</evidence>
<feature type="domain" description="Peptidase M16 C-terminal" evidence="4">
    <location>
        <begin position="197"/>
        <end position="376"/>
    </location>
</feature>
<reference evidence="5 6" key="1">
    <citation type="submission" date="2019-03" db="EMBL/GenBank/DDBJ databases">
        <title>Seongchinamella monodicae gen. nov., sp. nov., a novel member of the Gammaproteobacteria isolated from a tidal mudflat of beach.</title>
        <authorList>
            <person name="Yang H.G."/>
            <person name="Kang J.W."/>
            <person name="Lee S.D."/>
        </authorList>
    </citation>
    <scope>NUCLEOTIDE SEQUENCE [LARGE SCALE GENOMIC DNA]</scope>
    <source>
        <strain evidence="5 6">GH4-78</strain>
    </source>
</reference>
<name>A0A4R5LMY2_9GAMM</name>
<proteinExistence type="inferred from homology"/>
<dbReference type="RefSeq" id="WP_133215582.1">
    <property type="nucleotide sequence ID" value="NZ_SMSE01000006.1"/>
</dbReference>
<sequence length="885" mass="97833">MTRRAKFRLCLYLAILLTGLSGGTMAGDIPGLSSRTLANGLEVIVIENPTVPLVTVEIAVHAGAFVEPPELDGLSHLYEHMFFKGNKATPTQEAFLNRTRELGAIFNGTTSQELVNYYFTLPSNRLREATIFMRDALLTPLFRRDELKRERPVVLGEFDRNEANPSFHLRREVDRVLWGDNFSRKNVIGDRNVLATATREQMMLFREHYYIPNNSALIFSGDVDPQEPYELAEEFFGSWARSKDPSVRFPVPAHKALSRSSRLAVVQPVQRVILNISWHGPGMKEDPASTYAADVLSFILSQPDSGWNRRLVESGLFDYTTLSYLSQVHTGPISFIGVTSAERLDEAHAAARAEIEALTSAVYFTDEELAFAKNQLEYSELRGRQQPSNYAHTVAFWWATGGLDYYRNYIDDLRKVTRKDINRYVDRYIHDKPHVTAALVAEEDLDTVSLLADARVIRPATGSSETALTAQKETGAVTEEFEIAGVPVLLRQLPSSPTVAVAAFFRGGLGATAPADAGLENLVWAVASKQTETFDKATMARELTRLGARLSHQVEGASSIFLLDAIAEHREDSLAIFLDALAQPEFTDEELDLARERQLSALASNFADPDSRLRSLAAQAHYGDHALALDPLGDKATLLSFGVDDLARKHAEIVNRSRLLISIAGDIDRATVERLLEPTLGDLRAGTPAPGVAAVAGIEEPTPLLEQRELPTVYIQGLFPAIDPASGDYAAHLLAHRILSQELWEEIRTRRNLAYAVSAGIRRDRPNAGFLYLTTAEPNSALPVIQRTVARLAEQSLTPEEVLNHAESLRTALLMQMEDPAGLAEKLGSYELSSGGWERLEAVINELPNITPAQVQQAIQQSVQYVDFAVLGDLSRVDKTLLESL</sequence>
<evidence type="ECO:0000256" key="2">
    <source>
        <dbReference type="SAM" id="SignalP"/>
    </source>
</evidence>
<keyword evidence="2" id="KW-0732">Signal</keyword>
<evidence type="ECO:0000313" key="5">
    <source>
        <dbReference type="EMBL" id="TDG11407.1"/>
    </source>
</evidence>
<feature type="domain" description="Peptidase M16 N-terminal" evidence="3">
    <location>
        <begin position="43"/>
        <end position="178"/>
    </location>
</feature>
<dbReference type="SUPFAM" id="SSF63411">
    <property type="entry name" value="LuxS/MPP-like metallohydrolase"/>
    <property type="match status" value="4"/>
</dbReference>
<dbReference type="OrthoDB" id="9811314at2"/>
<protein>
    <submittedName>
        <fullName evidence="5">Insulinase family protein</fullName>
    </submittedName>
</protein>
<evidence type="ECO:0000313" key="6">
    <source>
        <dbReference type="Proteomes" id="UP000295554"/>
    </source>
</evidence>
<dbReference type="InterPro" id="IPR050361">
    <property type="entry name" value="MPP/UQCRC_Complex"/>
</dbReference>
<dbReference type="InterPro" id="IPR011249">
    <property type="entry name" value="Metalloenz_LuxS/M16"/>
</dbReference>
<gene>
    <name evidence="5" type="ORF">E2F43_18660</name>
</gene>
<feature type="signal peptide" evidence="2">
    <location>
        <begin position="1"/>
        <end position="26"/>
    </location>
</feature>
<accession>A0A4R5LMY2</accession>
<dbReference type="GO" id="GO:0046872">
    <property type="term" value="F:metal ion binding"/>
    <property type="evidence" value="ECO:0007669"/>
    <property type="project" value="InterPro"/>
</dbReference>
<comment type="similarity">
    <text evidence="1">Belongs to the peptidase M16 family.</text>
</comment>
<keyword evidence="6" id="KW-1185">Reference proteome</keyword>
<dbReference type="Proteomes" id="UP000295554">
    <property type="component" value="Unassembled WGS sequence"/>
</dbReference>
<evidence type="ECO:0000256" key="1">
    <source>
        <dbReference type="ARBA" id="ARBA00007261"/>
    </source>
</evidence>
<dbReference type="PANTHER" id="PTHR11851">
    <property type="entry name" value="METALLOPROTEASE"/>
    <property type="match status" value="1"/>
</dbReference>
<dbReference type="InterPro" id="IPR011765">
    <property type="entry name" value="Pept_M16_N"/>
</dbReference>
<comment type="caution">
    <text evidence="5">The sequence shown here is derived from an EMBL/GenBank/DDBJ whole genome shotgun (WGS) entry which is preliminary data.</text>
</comment>
<dbReference type="Gene3D" id="3.30.830.10">
    <property type="entry name" value="Metalloenzyme, LuxS/M16 peptidase-like"/>
    <property type="match status" value="4"/>
</dbReference>
<organism evidence="5 6">
    <name type="scientific">Seongchinamella unica</name>
    <dbReference type="NCBI Taxonomy" id="2547392"/>
    <lineage>
        <taxon>Bacteria</taxon>
        <taxon>Pseudomonadati</taxon>
        <taxon>Pseudomonadota</taxon>
        <taxon>Gammaproteobacteria</taxon>
        <taxon>Cellvibrionales</taxon>
        <taxon>Halieaceae</taxon>
        <taxon>Seongchinamella</taxon>
    </lineage>
</organism>
<dbReference type="AlphaFoldDB" id="A0A4R5LMY2"/>
<evidence type="ECO:0000259" key="4">
    <source>
        <dbReference type="Pfam" id="PF05193"/>
    </source>
</evidence>